<organism evidence="7">
    <name type="scientific">Alexandrium monilatum</name>
    <dbReference type="NCBI Taxonomy" id="311494"/>
    <lineage>
        <taxon>Eukaryota</taxon>
        <taxon>Sar</taxon>
        <taxon>Alveolata</taxon>
        <taxon>Dinophyceae</taxon>
        <taxon>Gonyaulacales</taxon>
        <taxon>Pyrocystaceae</taxon>
        <taxon>Alexandrium</taxon>
    </lineage>
</organism>
<keyword evidence="3" id="KW-0325">Glycoprotein</keyword>
<keyword evidence="5" id="KW-0812">Transmembrane</keyword>
<dbReference type="InterPro" id="IPR049625">
    <property type="entry name" value="Glyco_transf_61_cat"/>
</dbReference>
<dbReference type="Pfam" id="PF04577">
    <property type="entry name" value="Glyco_transf_61"/>
    <property type="match status" value="1"/>
</dbReference>
<feature type="coiled-coil region" evidence="4">
    <location>
        <begin position="47"/>
        <end position="74"/>
    </location>
</feature>
<evidence type="ECO:0000259" key="6">
    <source>
        <dbReference type="Pfam" id="PF04577"/>
    </source>
</evidence>
<keyword evidence="5" id="KW-1133">Transmembrane helix</keyword>
<keyword evidence="1" id="KW-0328">Glycosyltransferase</keyword>
<dbReference type="GO" id="GO:0016757">
    <property type="term" value="F:glycosyltransferase activity"/>
    <property type="evidence" value="ECO:0007669"/>
    <property type="project" value="UniProtKB-KW"/>
</dbReference>
<keyword evidence="5" id="KW-0472">Membrane</keyword>
<gene>
    <name evidence="7" type="ORF">AMON00008_LOCUS416</name>
</gene>
<keyword evidence="2" id="KW-0808">Transferase</keyword>
<dbReference type="PANTHER" id="PTHR20961">
    <property type="entry name" value="GLYCOSYLTRANSFERASE"/>
    <property type="match status" value="1"/>
</dbReference>
<protein>
    <recommendedName>
        <fullName evidence="6">Glycosyltransferase 61 catalytic domain-containing protein</fullName>
    </recommendedName>
</protein>
<evidence type="ECO:0000256" key="5">
    <source>
        <dbReference type="SAM" id="Phobius"/>
    </source>
</evidence>
<evidence type="ECO:0000256" key="4">
    <source>
        <dbReference type="SAM" id="Coils"/>
    </source>
</evidence>
<proteinExistence type="predicted"/>
<evidence type="ECO:0000256" key="1">
    <source>
        <dbReference type="ARBA" id="ARBA00022676"/>
    </source>
</evidence>
<dbReference type="EMBL" id="HBNR01000532">
    <property type="protein sequence ID" value="CAE4560797.1"/>
    <property type="molecule type" value="Transcribed_RNA"/>
</dbReference>
<name>A0A7S4UVH1_9DINO</name>
<sequence length="552" mass="61785">MPEAPHVAPRRGFRGWISTVALLGLSFIVLPQAILTWVQLTACEAGSRELHDEFDALQARAARLERQLDRQVLAEDPEAPVLLPEDNLSDATEEIRRGHPGATPQEVLHPHRHVYRIFNDVCIRRIQLDPRVFEQDKSDKTELFKRYDRVLSLCRSAKAEDVVWPLPPAGPAPERTDHPKDWVMSSRVKVEVGGPECGPRSRWVNQAIYLHAGHKITARWPLNPRSLNMAHWMSDVLAPLMVAAVTMNKSFAAPPEALIVDAENKMPPNAIRAARVVADMFGDRWNRTVHMVGAATLPRTICARQLVLPDNVVEMRFSDGLPTPTDDGTGELQAWEASFGQSGPKVEVAKQAAQTFRRRALKSCGIVVRESKCMRSVALFGRDKDRKRSLLNTEALMFGLQSEGLDVQTNFDFATMPWCDTLRVMSSVDLFVSLHGANVGFNVFYMKPSAAVLELFPNSSHSVLLAKAERKLYRKEQGHWSQQCPWDYFVSLNIYQALSLKYKCMGAQLPPGTVENQLYPANYACSVCVPCVLDWVRKVDVARGSRSGEVCG</sequence>
<reference evidence="7" key="1">
    <citation type="submission" date="2021-01" db="EMBL/GenBank/DDBJ databases">
        <authorList>
            <person name="Corre E."/>
            <person name="Pelletier E."/>
            <person name="Niang G."/>
            <person name="Scheremetjew M."/>
            <person name="Finn R."/>
            <person name="Kale V."/>
            <person name="Holt S."/>
            <person name="Cochrane G."/>
            <person name="Meng A."/>
            <person name="Brown T."/>
            <person name="Cohen L."/>
        </authorList>
    </citation>
    <scope>NUCLEOTIDE SEQUENCE</scope>
    <source>
        <strain evidence="7">CCMP3105</strain>
    </source>
</reference>
<dbReference type="AlphaFoldDB" id="A0A7S4UVH1"/>
<evidence type="ECO:0000256" key="2">
    <source>
        <dbReference type="ARBA" id="ARBA00022679"/>
    </source>
</evidence>
<keyword evidence="4" id="KW-0175">Coiled coil</keyword>
<evidence type="ECO:0000313" key="7">
    <source>
        <dbReference type="EMBL" id="CAE4560797.1"/>
    </source>
</evidence>
<feature type="transmembrane region" description="Helical" evidence="5">
    <location>
        <begin position="20"/>
        <end position="40"/>
    </location>
</feature>
<dbReference type="InterPro" id="IPR007657">
    <property type="entry name" value="Glycosyltransferase_61"/>
</dbReference>
<feature type="domain" description="Glycosyltransferase 61 catalytic" evidence="6">
    <location>
        <begin position="230"/>
        <end position="452"/>
    </location>
</feature>
<accession>A0A7S4UVH1</accession>
<evidence type="ECO:0000256" key="3">
    <source>
        <dbReference type="ARBA" id="ARBA00023180"/>
    </source>
</evidence>